<gene>
    <name evidence="2" type="ORF">BSU04_27310</name>
</gene>
<comment type="caution">
    <text evidence="2">The sequence shown here is derived from an EMBL/GenBank/DDBJ whole genome shotgun (WGS) entry which is preliminary data.</text>
</comment>
<name>A0A226WW02_CABSO</name>
<dbReference type="Gene3D" id="3.20.20.140">
    <property type="entry name" value="Metal-dependent hydrolases"/>
    <property type="match status" value="1"/>
</dbReference>
<protein>
    <recommendedName>
        <fullName evidence="1">Amidohydrolase-related domain-containing protein</fullName>
    </recommendedName>
</protein>
<accession>A0A226WW02</accession>
<sequence>MVKGVRHKPTAVAREVYRDNFRALGSMRDTKWRDGYALLAQYGLLFELQVFWWHLMEAADLTRDFPSTQIFVNHTALPADRSGDGLAA</sequence>
<dbReference type="Pfam" id="PF04909">
    <property type="entry name" value="Amidohydro_2"/>
    <property type="match status" value="1"/>
</dbReference>
<reference evidence="3" key="1">
    <citation type="submission" date="2017-01" db="EMBL/GenBank/DDBJ databases">
        <title>Genome Analysis of Deinococcus marmoris KOPRI26562.</title>
        <authorList>
            <person name="Kim J.H."/>
            <person name="Oh H.-M."/>
        </authorList>
    </citation>
    <scope>NUCLEOTIDE SEQUENCE [LARGE SCALE GENOMIC DNA]</scope>
    <source>
        <strain evidence="3">PAMC 26633</strain>
    </source>
</reference>
<evidence type="ECO:0000313" key="3">
    <source>
        <dbReference type="Proteomes" id="UP000214720"/>
    </source>
</evidence>
<evidence type="ECO:0000313" key="2">
    <source>
        <dbReference type="EMBL" id="OXC75364.1"/>
    </source>
</evidence>
<dbReference type="SUPFAM" id="SSF51556">
    <property type="entry name" value="Metallo-dependent hydrolases"/>
    <property type="match status" value="1"/>
</dbReference>
<proteinExistence type="predicted"/>
<dbReference type="AlphaFoldDB" id="A0A226WW02"/>
<dbReference type="EMBL" id="MTHB01000182">
    <property type="protein sequence ID" value="OXC75364.1"/>
    <property type="molecule type" value="Genomic_DNA"/>
</dbReference>
<dbReference type="GO" id="GO:0016787">
    <property type="term" value="F:hydrolase activity"/>
    <property type="evidence" value="ECO:0007669"/>
    <property type="project" value="InterPro"/>
</dbReference>
<evidence type="ECO:0000259" key="1">
    <source>
        <dbReference type="Pfam" id="PF04909"/>
    </source>
</evidence>
<feature type="domain" description="Amidohydrolase-related" evidence="1">
    <location>
        <begin position="2"/>
        <end position="81"/>
    </location>
</feature>
<dbReference type="Proteomes" id="UP000214720">
    <property type="component" value="Unassembled WGS sequence"/>
</dbReference>
<organism evidence="2 3">
    <name type="scientific">Caballeronia sordidicola</name>
    <name type="common">Burkholderia sordidicola</name>
    <dbReference type="NCBI Taxonomy" id="196367"/>
    <lineage>
        <taxon>Bacteria</taxon>
        <taxon>Pseudomonadati</taxon>
        <taxon>Pseudomonadota</taxon>
        <taxon>Betaproteobacteria</taxon>
        <taxon>Burkholderiales</taxon>
        <taxon>Burkholderiaceae</taxon>
        <taxon>Caballeronia</taxon>
    </lineage>
</organism>
<dbReference type="InterPro" id="IPR032466">
    <property type="entry name" value="Metal_Hydrolase"/>
</dbReference>
<dbReference type="InterPro" id="IPR006680">
    <property type="entry name" value="Amidohydro-rel"/>
</dbReference>